<dbReference type="EMBL" id="JANJYJ010000007">
    <property type="protein sequence ID" value="KAK3199347.1"/>
    <property type="molecule type" value="Genomic_DNA"/>
</dbReference>
<name>A0AAE0E1G0_9ROSI</name>
<protein>
    <recommendedName>
        <fullName evidence="2">RRM domain-containing protein</fullName>
    </recommendedName>
</protein>
<sequence length="186" mass="22004">MELTFGKVRDIYLAAANGVRKRGFAFVRFATMEEARKVAEMTNEMHVYGWPISTKVVQYGWNKRRMYVSRVSRVENWNRRERMNREDKFRGLDGSIEGNMGHRSFVEAVISSVRKDEAKREERNDDYAFMALDKRVSDRKWLEHSVLGELKEFSSFLIVNKRLSYKGFYFTTKYMGGKMILWCFGS</sequence>
<evidence type="ECO:0000313" key="3">
    <source>
        <dbReference type="EMBL" id="KAK3199347.1"/>
    </source>
</evidence>
<organism evidence="3 4">
    <name type="scientific">Dipteronia sinensis</name>
    <dbReference type="NCBI Taxonomy" id="43782"/>
    <lineage>
        <taxon>Eukaryota</taxon>
        <taxon>Viridiplantae</taxon>
        <taxon>Streptophyta</taxon>
        <taxon>Embryophyta</taxon>
        <taxon>Tracheophyta</taxon>
        <taxon>Spermatophyta</taxon>
        <taxon>Magnoliopsida</taxon>
        <taxon>eudicotyledons</taxon>
        <taxon>Gunneridae</taxon>
        <taxon>Pentapetalae</taxon>
        <taxon>rosids</taxon>
        <taxon>malvids</taxon>
        <taxon>Sapindales</taxon>
        <taxon>Sapindaceae</taxon>
        <taxon>Hippocastanoideae</taxon>
        <taxon>Acereae</taxon>
        <taxon>Dipteronia</taxon>
    </lineage>
</organism>
<reference evidence="3" key="1">
    <citation type="journal article" date="2023" name="Plant J.">
        <title>Genome sequences and population genomics provide insights into the demographic history, inbreeding, and mutation load of two 'living fossil' tree species of Dipteronia.</title>
        <authorList>
            <person name="Feng Y."/>
            <person name="Comes H.P."/>
            <person name="Chen J."/>
            <person name="Zhu S."/>
            <person name="Lu R."/>
            <person name="Zhang X."/>
            <person name="Li P."/>
            <person name="Qiu J."/>
            <person name="Olsen K.M."/>
            <person name="Qiu Y."/>
        </authorList>
    </citation>
    <scope>NUCLEOTIDE SEQUENCE</scope>
    <source>
        <strain evidence="3">NBL</strain>
    </source>
</reference>
<keyword evidence="1" id="KW-0694">RNA-binding</keyword>
<dbReference type="InterPro" id="IPR012677">
    <property type="entry name" value="Nucleotide-bd_a/b_plait_sf"/>
</dbReference>
<proteinExistence type="predicted"/>
<gene>
    <name evidence="3" type="ORF">Dsin_022762</name>
</gene>
<evidence type="ECO:0000256" key="1">
    <source>
        <dbReference type="PROSITE-ProRule" id="PRU00176"/>
    </source>
</evidence>
<evidence type="ECO:0000313" key="4">
    <source>
        <dbReference type="Proteomes" id="UP001281410"/>
    </source>
</evidence>
<dbReference type="PROSITE" id="PS50102">
    <property type="entry name" value="RRM"/>
    <property type="match status" value="1"/>
</dbReference>
<accession>A0AAE0E1G0</accession>
<dbReference type="Pfam" id="PF00076">
    <property type="entry name" value="RRM_1"/>
    <property type="match status" value="1"/>
</dbReference>
<dbReference type="InterPro" id="IPR035979">
    <property type="entry name" value="RBD_domain_sf"/>
</dbReference>
<comment type="caution">
    <text evidence="3">The sequence shown here is derived from an EMBL/GenBank/DDBJ whole genome shotgun (WGS) entry which is preliminary data.</text>
</comment>
<dbReference type="Gene3D" id="3.30.70.330">
    <property type="match status" value="1"/>
</dbReference>
<feature type="domain" description="RRM" evidence="2">
    <location>
        <begin position="1"/>
        <end position="73"/>
    </location>
</feature>
<dbReference type="CDD" id="cd00590">
    <property type="entry name" value="RRM_SF"/>
    <property type="match status" value="1"/>
</dbReference>
<evidence type="ECO:0000259" key="2">
    <source>
        <dbReference type="PROSITE" id="PS50102"/>
    </source>
</evidence>
<dbReference type="Proteomes" id="UP001281410">
    <property type="component" value="Unassembled WGS sequence"/>
</dbReference>
<keyword evidence="4" id="KW-1185">Reference proteome</keyword>
<dbReference type="GO" id="GO:0003723">
    <property type="term" value="F:RNA binding"/>
    <property type="evidence" value="ECO:0007669"/>
    <property type="project" value="UniProtKB-UniRule"/>
</dbReference>
<dbReference type="AlphaFoldDB" id="A0AAE0E1G0"/>
<dbReference type="InterPro" id="IPR000504">
    <property type="entry name" value="RRM_dom"/>
</dbReference>
<dbReference type="SUPFAM" id="SSF54928">
    <property type="entry name" value="RNA-binding domain, RBD"/>
    <property type="match status" value="1"/>
</dbReference>